<dbReference type="Pfam" id="PF03190">
    <property type="entry name" value="Thioredox_DsbH"/>
    <property type="match status" value="1"/>
</dbReference>
<dbReference type="InterPro" id="IPR008928">
    <property type="entry name" value="6-hairpin_glycosidase_sf"/>
</dbReference>
<proteinExistence type="predicted"/>
<reference evidence="2 3" key="1">
    <citation type="journal article" date="2019" name="Anaerobe">
        <title>Detection of Robinsoniella peoriensis in multiple bone samples of a trauma patient.</title>
        <authorList>
            <person name="Schrottner P."/>
            <person name="Hartwich K."/>
            <person name="Bunk B."/>
            <person name="Schober I."/>
            <person name="Helbig S."/>
            <person name="Rudolph W.W."/>
            <person name="Gunzer F."/>
        </authorList>
    </citation>
    <scope>NUCLEOTIDE SEQUENCE [LARGE SCALE GENOMIC DNA]</scope>
    <source>
        <strain evidence="2 3">DSM 106044</strain>
    </source>
</reference>
<dbReference type="GO" id="GO:0005975">
    <property type="term" value="P:carbohydrate metabolic process"/>
    <property type="evidence" value="ECO:0007669"/>
    <property type="project" value="InterPro"/>
</dbReference>
<dbReference type="STRING" id="180332.GCA_000797495_04599"/>
<accession>A0A4U8Q6C6</accession>
<dbReference type="Gene3D" id="3.40.30.10">
    <property type="entry name" value="Glutaredoxin"/>
    <property type="match status" value="1"/>
</dbReference>
<dbReference type="AlphaFoldDB" id="A0A4U8Q6C6"/>
<protein>
    <recommendedName>
        <fullName evidence="1">Spermatogenesis-associated protein 20-like TRX domain-containing protein</fullName>
    </recommendedName>
</protein>
<dbReference type="InterPro" id="IPR036249">
    <property type="entry name" value="Thioredoxin-like_sf"/>
</dbReference>
<keyword evidence="3" id="KW-1185">Reference proteome</keyword>
<dbReference type="Gene3D" id="1.50.10.10">
    <property type="match status" value="2"/>
</dbReference>
<dbReference type="InterPro" id="IPR004879">
    <property type="entry name" value="Ssp411-like_TRX"/>
</dbReference>
<dbReference type="SUPFAM" id="SSF48208">
    <property type="entry name" value="Six-hairpin glycosidases"/>
    <property type="match status" value="1"/>
</dbReference>
<dbReference type="InterPro" id="IPR024705">
    <property type="entry name" value="Ssp411"/>
</dbReference>
<feature type="domain" description="Spermatogenesis-associated protein 20-like TRX" evidence="1">
    <location>
        <begin position="1"/>
        <end position="108"/>
    </location>
</feature>
<gene>
    <name evidence="2" type="ORF">DSM106044_03269</name>
</gene>
<dbReference type="SUPFAM" id="SSF52833">
    <property type="entry name" value="Thioredoxin-like"/>
    <property type="match status" value="1"/>
</dbReference>
<dbReference type="PANTHER" id="PTHR42899:SF1">
    <property type="entry name" value="SPERMATOGENESIS-ASSOCIATED PROTEIN 20"/>
    <property type="match status" value="1"/>
</dbReference>
<organism evidence="2 3">
    <name type="scientific">Robinsoniella peoriensis</name>
    <dbReference type="NCBI Taxonomy" id="180332"/>
    <lineage>
        <taxon>Bacteria</taxon>
        <taxon>Bacillati</taxon>
        <taxon>Bacillota</taxon>
        <taxon>Clostridia</taxon>
        <taxon>Lachnospirales</taxon>
        <taxon>Lachnospiraceae</taxon>
        <taxon>Robinsoniella</taxon>
    </lineage>
</organism>
<evidence type="ECO:0000259" key="1">
    <source>
        <dbReference type="Pfam" id="PF03190"/>
    </source>
</evidence>
<evidence type="ECO:0000313" key="3">
    <source>
        <dbReference type="Proteomes" id="UP000306509"/>
    </source>
</evidence>
<dbReference type="PANTHER" id="PTHR42899">
    <property type="entry name" value="SPERMATOGENESIS-ASSOCIATED PROTEIN 20"/>
    <property type="match status" value="1"/>
</dbReference>
<evidence type="ECO:0000313" key="2">
    <source>
        <dbReference type="EMBL" id="TLC99883.1"/>
    </source>
</evidence>
<dbReference type="Proteomes" id="UP000306509">
    <property type="component" value="Unassembled WGS sequence"/>
</dbReference>
<name>A0A4U8Q6C6_9FIRM</name>
<dbReference type="EMBL" id="QGQD01000062">
    <property type="protein sequence ID" value="TLC99883.1"/>
    <property type="molecule type" value="Genomic_DNA"/>
</dbReference>
<sequence>MAHESFENEKIAEILNRNYIAVKVDREERPDVDSVYMSVCQAMTGQGGWPLTIIMTPECKPFFAGTYLPPKARYGMTGLDELLDMIADRWKNEKKRLLQTGDEILNFLKEQNKESLRGEPDVKLVKEGFTQFLERFEQKYGGFGSAPKFPTPHNLLFLMEYAKKENKEEALKMVEKTLCQMYRGGMFDHVGGGFSRYSTDEKWLVPHFEKMLYDNALLVIAYLEAYTITGKDLYLFVAERTLQYVESELTDKKGGFYCGQDADSDGVEGKYYVFDPDEIKEYLGDYDGEYFCRWYDITYHGNFEGKSIPNLIDNPRFEERNSRIAKINKTLYPIRRKRASLHKDDKILLSWNGLMIAAFAKAYAVTGAESYLRTALKAEQFITQKLVKGGKLLVRYREEDSAGEGKIDDYAFYSYALLMLYGATFRVELLEKALSFAGDMVDQFFDFENGGFYIYAKDAQKLIVRSKEVYDGAVPSGNSVAAFVLYKLAQITGEEKWQELFHKQICFLAGNIAEYPSAYSFTLLALMQVLYPSRELICLEPSGEEIEELRQLGERDSNLAIVVKTKENAERLKKIAPFTEDYGIIPGKTQFYLCTRNRCQAPVDSLKEIQNIL</sequence>
<dbReference type="InterPro" id="IPR012341">
    <property type="entry name" value="6hp_glycosidase-like_sf"/>
</dbReference>
<dbReference type="PIRSF" id="PIRSF006402">
    <property type="entry name" value="UCP006402_thioredoxin"/>
    <property type="match status" value="1"/>
</dbReference>
<comment type="caution">
    <text evidence="2">The sequence shown here is derived from an EMBL/GenBank/DDBJ whole genome shotgun (WGS) entry which is preliminary data.</text>
</comment>